<reference evidence="1" key="1">
    <citation type="submission" date="2023-03" db="EMBL/GenBank/DDBJ databases">
        <authorList>
            <person name="Cleenwerck I."/>
        </authorList>
    </citation>
    <scope>NUCLEOTIDE SEQUENCE</scope>
    <source>
        <strain evidence="1">LMG 32879</strain>
    </source>
</reference>
<sequence length="115" mass="13151">MTSRLKSGLWVRALLRRTALHGHSAMVLHRGDEDAGAVIVVLMDRRRQIAVLREAPSFADNEPDWARIAVSDPAELDSYLERQRRYDPDLWVIELEVTDVKSPVEDDLGTRRAEM</sequence>
<dbReference type="Pfam" id="PF07372">
    <property type="entry name" value="DUF1491"/>
    <property type="match status" value="1"/>
</dbReference>
<protein>
    <submittedName>
        <fullName evidence="1">DUF1491 family protein</fullName>
    </submittedName>
</protein>
<gene>
    <name evidence="1" type="ORF">LMG32879_000744</name>
</gene>
<comment type="caution">
    <text evidence="1">The sequence shown here is derived from an EMBL/GenBank/DDBJ whole genome shotgun (WGS) entry which is preliminary data.</text>
</comment>
<organism evidence="1 2">
    <name type="scientific">Brytella acorum</name>
    <dbReference type="NCBI Taxonomy" id="2959299"/>
    <lineage>
        <taxon>Bacteria</taxon>
        <taxon>Pseudomonadati</taxon>
        <taxon>Pseudomonadota</taxon>
        <taxon>Alphaproteobacteria</taxon>
        <taxon>Acetobacterales</taxon>
        <taxon>Acetobacteraceae</taxon>
        <taxon>Brytella</taxon>
    </lineage>
</organism>
<dbReference type="InterPro" id="IPR009964">
    <property type="entry name" value="DUF1491"/>
</dbReference>
<proteinExistence type="predicted"/>
<evidence type="ECO:0000313" key="2">
    <source>
        <dbReference type="Proteomes" id="UP001176960"/>
    </source>
</evidence>
<accession>A0AA35Y364</accession>
<dbReference type="Gene3D" id="3.40.1530.20">
    <property type="entry name" value="Protein of unknown function (DUF1491)"/>
    <property type="match status" value="1"/>
</dbReference>
<evidence type="ECO:0000313" key="1">
    <source>
        <dbReference type="EMBL" id="CAI9119918.1"/>
    </source>
</evidence>
<dbReference type="RefSeq" id="WP_289840842.1">
    <property type="nucleotide sequence ID" value="NZ_CATKSH010000003.1"/>
</dbReference>
<dbReference type="Proteomes" id="UP001176960">
    <property type="component" value="Unassembled WGS sequence"/>
</dbReference>
<dbReference type="EMBL" id="CATKSH010000003">
    <property type="protein sequence ID" value="CAI9119918.1"/>
    <property type="molecule type" value="Genomic_DNA"/>
</dbReference>
<keyword evidence="2" id="KW-1185">Reference proteome</keyword>
<name>A0AA35Y364_9PROT</name>
<dbReference type="AlphaFoldDB" id="A0AA35Y364"/>